<feature type="non-terminal residue" evidence="2">
    <location>
        <position position="117"/>
    </location>
</feature>
<keyword evidence="1" id="KW-0175">Coiled coil</keyword>
<dbReference type="Proteomes" id="UP000525158">
    <property type="component" value="Unassembled WGS sequence"/>
</dbReference>
<feature type="non-terminal residue" evidence="2">
    <location>
        <position position="1"/>
    </location>
</feature>
<keyword evidence="3" id="KW-1185">Reference proteome</keyword>
<reference evidence="2 3" key="1">
    <citation type="submission" date="2019-09" db="EMBL/GenBank/DDBJ databases">
        <title>Bird 10,000 Genomes (B10K) Project - Family phase.</title>
        <authorList>
            <person name="Zhang G."/>
        </authorList>
    </citation>
    <scope>NUCLEOTIDE SEQUENCE [LARGE SCALE GENOMIC DNA]</scope>
    <source>
        <strain evidence="2">B10K-DU-002-36</strain>
        <tissue evidence="2">Muscle</tissue>
    </source>
</reference>
<dbReference type="PANTHER" id="PTHR47899:SF1">
    <property type="entry name" value="COILED-COIL DOMAIN-CONTAINING PROTEIN 171"/>
    <property type="match status" value="1"/>
</dbReference>
<dbReference type="InterPro" id="IPR038820">
    <property type="entry name" value="CCDC171"/>
</dbReference>
<feature type="coiled-coil region" evidence="1">
    <location>
        <begin position="33"/>
        <end position="113"/>
    </location>
</feature>
<organism evidence="2 3">
    <name type="scientific">Smutsornis africanus</name>
    <name type="common">Double-banded courser</name>
    <name type="synonym">Rhinoptilus africanus</name>
    <dbReference type="NCBI Taxonomy" id="240209"/>
    <lineage>
        <taxon>Eukaryota</taxon>
        <taxon>Metazoa</taxon>
        <taxon>Chordata</taxon>
        <taxon>Craniata</taxon>
        <taxon>Vertebrata</taxon>
        <taxon>Euteleostomi</taxon>
        <taxon>Archelosauria</taxon>
        <taxon>Archosauria</taxon>
        <taxon>Dinosauria</taxon>
        <taxon>Saurischia</taxon>
        <taxon>Theropoda</taxon>
        <taxon>Coelurosauria</taxon>
        <taxon>Aves</taxon>
        <taxon>Neognathae</taxon>
        <taxon>Neoaves</taxon>
        <taxon>Charadriiformes</taxon>
        <taxon>Glareolidae</taxon>
        <taxon>Rhinoptilus</taxon>
    </lineage>
</organism>
<evidence type="ECO:0000313" key="2">
    <source>
        <dbReference type="EMBL" id="NXN37886.1"/>
    </source>
</evidence>
<dbReference type="PANTHER" id="PTHR47899">
    <property type="entry name" value="COILED-COIL DOMAIN-CONTAINING PROTEIN 171"/>
    <property type="match status" value="1"/>
</dbReference>
<dbReference type="AlphaFoldDB" id="A0A7L1IJB1"/>
<evidence type="ECO:0000313" key="3">
    <source>
        <dbReference type="Proteomes" id="UP000525158"/>
    </source>
</evidence>
<name>A0A7L1IJB1_SMUAF</name>
<proteinExistence type="predicted"/>
<comment type="caution">
    <text evidence="2">The sequence shown here is derived from an EMBL/GenBank/DDBJ whole genome shotgun (WGS) entry which is preliminary data.</text>
</comment>
<protein>
    <submittedName>
        <fullName evidence="2">CC171 protein</fullName>
    </submittedName>
</protein>
<accession>A0A7L1IJB1</accession>
<dbReference type="EMBL" id="VXBO01003628">
    <property type="protein sequence ID" value="NXN37886.1"/>
    <property type="molecule type" value="Genomic_DNA"/>
</dbReference>
<sequence>NESELATAEDLRRKLCQAEQEKLDLTIQHSQAVVNYENQIVKLRSEVEKGKAVRQNLKHELTIARRDACLKMRAAEEELNNAKTKSVKLQALNEKLQQKVAETEKTFHIAQQEWKEQ</sequence>
<evidence type="ECO:0000256" key="1">
    <source>
        <dbReference type="SAM" id="Coils"/>
    </source>
</evidence>
<gene>
    <name evidence="2" type="primary">Ccdc171_0</name>
    <name evidence="2" type="ORF">RHIAFR_R11517</name>
</gene>